<dbReference type="InParanoid" id="A0A7L4YQ68"/>
<organism evidence="2 3">
    <name type="scientific">Epidermidibacterium keratini</name>
    <dbReference type="NCBI Taxonomy" id="1891644"/>
    <lineage>
        <taxon>Bacteria</taxon>
        <taxon>Bacillati</taxon>
        <taxon>Actinomycetota</taxon>
        <taxon>Actinomycetes</taxon>
        <taxon>Sporichthyales</taxon>
        <taxon>Sporichthyaceae</taxon>
        <taxon>Epidermidibacterium</taxon>
    </lineage>
</organism>
<keyword evidence="3" id="KW-1185">Reference proteome</keyword>
<dbReference type="PANTHER" id="PTHR43244:SF2">
    <property type="entry name" value="CONSERVED HYPOTHETICAL ALANINE AND PROLINE-RICH PROTEIN"/>
    <property type="match status" value="1"/>
</dbReference>
<dbReference type="Pfam" id="PF00296">
    <property type="entry name" value="Bac_luciferase"/>
    <property type="match status" value="1"/>
</dbReference>
<accession>A0A7L4YQ68</accession>
<evidence type="ECO:0000313" key="2">
    <source>
        <dbReference type="EMBL" id="QHC01024.1"/>
    </source>
</evidence>
<dbReference type="Proteomes" id="UP000463857">
    <property type="component" value="Chromosome"/>
</dbReference>
<name>A0A7L4YQ68_9ACTN</name>
<sequence length="354" mass="39135">MRVYTELNLGKTDPGLREPEVPFDIATTREKAALVEELGYDGMVATETKDDSLLLTALAASATTRLNIATSVAIAFARTPYVTAMAARRIQELSAGRFTLGLGTQVRGHLIRRFGLEYSAPGPWMRDYVGAVRALWATWQDGTPLDYDSKRYKLNLMVPLFDAGPSSYPNPPIHLAALNPYMCRVAGEVADGLRPHPVCTPRYIDEVMRPAYEEGLRIAGRGDVAPYIAMKPLVASGRDEEALEKKIRDVRARVAFYASTPAYRPAFEIWGLGDLADKLSVLSREQRWEEMPAYVDDEMLNTYAVVGTYDQIADKIVDRFGGVLSDVGFSIAVENDEDAATTREILDRVRSASS</sequence>
<dbReference type="NCBIfam" id="TIGR03617">
    <property type="entry name" value="F420_MSMEG_2256"/>
    <property type="match status" value="1"/>
</dbReference>
<dbReference type="EMBL" id="CP047156">
    <property type="protein sequence ID" value="QHC01024.1"/>
    <property type="molecule type" value="Genomic_DNA"/>
</dbReference>
<protein>
    <submittedName>
        <fullName evidence="2">TIGR03617 family F420-dependent LLM class oxidoreductase</fullName>
        <ecNumber evidence="2">1.-.-.-</ecNumber>
    </submittedName>
</protein>
<keyword evidence="2" id="KW-0560">Oxidoreductase</keyword>
<gene>
    <name evidence="2" type="ORF">EK0264_12485</name>
</gene>
<dbReference type="AlphaFoldDB" id="A0A7L4YQ68"/>
<proteinExistence type="predicted"/>
<dbReference type="RefSeq" id="WP_159546087.1">
    <property type="nucleotide sequence ID" value="NZ_CP047156.1"/>
</dbReference>
<reference evidence="2 3" key="1">
    <citation type="journal article" date="2018" name="Int. J. Syst. Evol. Microbiol.">
        <title>Epidermidibacterium keratini gen. nov., sp. nov., a member of the family Sporichthyaceae, isolated from keratin epidermis.</title>
        <authorList>
            <person name="Lee D.G."/>
            <person name="Trujillo M.E."/>
            <person name="Kang S."/>
            <person name="Nam J.J."/>
            <person name="Kim Y.J."/>
        </authorList>
    </citation>
    <scope>NUCLEOTIDE SEQUENCE [LARGE SCALE GENOMIC DNA]</scope>
    <source>
        <strain evidence="2 3">EPI-7</strain>
    </source>
</reference>
<evidence type="ECO:0000313" key="3">
    <source>
        <dbReference type="Proteomes" id="UP000463857"/>
    </source>
</evidence>
<dbReference type="Gene3D" id="3.20.20.30">
    <property type="entry name" value="Luciferase-like domain"/>
    <property type="match status" value="1"/>
</dbReference>
<dbReference type="InterPro" id="IPR050564">
    <property type="entry name" value="F420-G6PD/mer"/>
</dbReference>
<dbReference type="InterPro" id="IPR011251">
    <property type="entry name" value="Luciferase-like_dom"/>
</dbReference>
<dbReference type="InterPro" id="IPR036661">
    <property type="entry name" value="Luciferase-like_sf"/>
</dbReference>
<dbReference type="OrthoDB" id="3284378at2"/>
<feature type="domain" description="Luciferase-like" evidence="1">
    <location>
        <begin position="17"/>
        <end position="319"/>
    </location>
</feature>
<dbReference type="EC" id="1.-.-.-" evidence="2"/>
<dbReference type="PANTHER" id="PTHR43244">
    <property type="match status" value="1"/>
</dbReference>
<evidence type="ECO:0000259" key="1">
    <source>
        <dbReference type="Pfam" id="PF00296"/>
    </source>
</evidence>
<dbReference type="CDD" id="cd01097">
    <property type="entry name" value="Tetrahydromethanopterin_reductase"/>
    <property type="match status" value="1"/>
</dbReference>
<dbReference type="InterPro" id="IPR019919">
    <property type="entry name" value="Lucif-like_OxRdtase_MSMEG_2256"/>
</dbReference>
<dbReference type="SUPFAM" id="SSF51679">
    <property type="entry name" value="Bacterial luciferase-like"/>
    <property type="match status" value="1"/>
</dbReference>
<dbReference type="GO" id="GO:0016705">
    <property type="term" value="F:oxidoreductase activity, acting on paired donors, with incorporation or reduction of molecular oxygen"/>
    <property type="evidence" value="ECO:0007669"/>
    <property type="project" value="InterPro"/>
</dbReference>
<dbReference type="KEGG" id="eke:EK0264_12485"/>